<organism evidence="7 8">
    <name type="scientific">Oryza sativa subsp. indica</name>
    <name type="common">Rice</name>
    <dbReference type="NCBI Taxonomy" id="39946"/>
    <lineage>
        <taxon>Eukaryota</taxon>
        <taxon>Viridiplantae</taxon>
        <taxon>Streptophyta</taxon>
        <taxon>Embryophyta</taxon>
        <taxon>Tracheophyta</taxon>
        <taxon>Spermatophyta</taxon>
        <taxon>Magnoliopsida</taxon>
        <taxon>Liliopsida</taxon>
        <taxon>Poales</taxon>
        <taxon>Poaceae</taxon>
        <taxon>BOP clade</taxon>
        <taxon>Oryzoideae</taxon>
        <taxon>Oryzeae</taxon>
        <taxon>Oryzinae</taxon>
        <taxon>Oryza</taxon>
        <taxon>Oryza sativa</taxon>
    </lineage>
</organism>
<feature type="compositionally biased region" description="Polar residues" evidence="5">
    <location>
        <begin position="376"/>
        <end position="387"/>
    </location>
</feature>
<keyword evidence="4" id="KW-0539">Nucleus</keyword>
<dbReference type="InterPro" id="IPR003441">
    <property type="entry name" value="NAC-dom"/>
</dbReference>
<keyword evidence="1" id="KW-0805">Transcription regulation</keyword>
<dbReference type="AlphaFoldDB" id="A2Z784"/>
<evidence type="ECO:0000259" key="6">
    <source>
        <dbReference type="PROSITE" id="PS51005"/>
    </source>
</evidence>
<evidence type="ECO:0000256" key="5">
    <source>
        <dbReference type="SAM" id="MobiDB-lite"/>
    </source>
</evidence>
<dbReference type="STRING" id="39946.A2Z784"/>
<feature type="region of interest" description="Disordered" evidence="5">
    <location>
        <begin position="1"/>
        <end position="24"/>
    </location>
</feature>
<dbReference type="EMBL" id="CM000135">
    <property type="protein sequence ID" value="EAY78468.1"/>
    <property type="molecule type" value="Genomic_DNA"/>
</dbReference>
<name>A2Z784_ORYSI</name>
<dbReference type="Proteomes" id="UP000007015">
    <property type="component" value="Chromosome 10"/>
</dbReference>
<dbReference type="Gene3D" id="2.170.150.80">
    <property type="entry name" value="NAC domain"/>
    <property type="match status" value="1"/>
</dbReference>
<accession>A2Z784</accession>
<evidence type="ECO:0000313" key="7">
    <source>
        <dbReference type="EMBL" id="EAY78468.1"/>
    </source>
</evidence>
<dbReference type="GO" id="GO:0006355">
    <property type="term" value="P:regulation of DNA-templated transcription"/>
    <property type="evidence" value="ECO:0007669"/>
    <property type="project" value="InterPro"/>
</dbReference>
<keyword evidence="8" id="KW-1185">Reference proteome</keyword>
<sequence>MAAPGDGEEKNGAGSGKNKHGLPRGFRFVPQDQELLDILDDKLGGAPLDRALDAVFHDTRILDFHPAKLYGSHRLSIPLPLSLSLSFFFFSGDGLGGCSWGFDFDSGGLDWFGATQGMYAEDEENGYIYFFSTIEFKAAKPKQKKWPRRAAQGGRWKAVLGSSQMVEVGGVPVGRKLSMEFYVKGVRTNWGMHEFVRIIGPNIEVADLAVYRLHKLWTNGEEKPGDLAADVAKSTNQSGQASAADYYQTYQNAVSQAYAYAPPYVLQPGWSQGYPYDVAAAPPTAPWPVCWAPPSAPGSYDCCYASTFSRPPPPPPIAASTLDKAPITSTDHGASTNTSAATPAANNKPPPPPVAATATTLGKKGEGKGKAPTTTSTDHAGSTNTSAPPAANYQPPPLQGTQHVFAPGVVVGHEDEEGYLIVDEVNTWRNTQQLVLEDDDDDDDGRAAGAGAGEGGASASGR</sequence>
<protein>
    <recommendedName>
        <fullName evidence="6">NAC domain-containing protein</fullName>
    </recommendedName>
</protein>
<dbReference type="GO" id="GO:0003677">
    <property type="term" value="F:DNA binding"/>
    <property type="evidence" value="ECO:0007669"/>
    <property type="project" value="UniProtKB-KW"/>
</dbReference>
<gene>
    <name evidence="7" type="ORF">OsI_33556</name>
</gene>
<feature type="domain" description="NAC" evidence="6">
    <location>
        <begin position="22"/>
        <end position="216"/>
    </location>
</feature>
<evidence type="ECO:0000313" key="8">
    <source>
        <dbReference type="Proteomes" id="UP000007015"/>
    </source>
</evidence>
<reference evidence="7 8" key="1">
    <citation type="journal article" date="2005" name="PLoS Biol.">
        <title>The genomes of Oryza sativa: a history of duplications.</title>
        <authorList>
            <person name="Yu J."/>
            <person name="Wang J."/>
            <person name="Lin W."/>
            <person name="Li S."/>
            <person name="Li H."/>
            <person name="Zhou J."/>
            <person name="Ni P."/>
            <person name="Dong W."/>
            <person name="Hu S."/>
            <person name="Zeng C."/>
            <person name="Zhang J."/>
            <person name="Zhang Y."/>
            <person name="Li R."/>
            <person name="Xu Z."/>
            <person name="Li S."/>
            <person name="Li X."/>
            <person name="Zheng H."/>
            <person name="Cong L."/>
            <person name="Lin L."/>
            <person name="Yin J."/>
            <person name="Geng J."/>
            <person name="Li G."/>
            <person name="Shi J."/>
            <person name="Liu J."/>
            <person name="Lv H."/>
            <person name="Li J."/>
            <person name="Wang J."/>
            <person name="Deng Y."/>
            <person name="Ran L."/>
            <person name="Shi X."/>
            <person name="Wang X."/>
            <person name="Wu Q."/>
            <person name="Li C."/>
            <person name="Ren X."/>
            <person name="Wang J."/>
            <person name="Wang X."/>
            <person name="Li D."/>
            <person name="Liu D."/>
            <person name="Zhang X."/>
            <person name="Ji Z."/>
            <person name="Zhao W."/>
            <person name="Sun Y."/>
            <person name="Zhang Z."/>
            <person name="Bao J."/>
            <person name="Han Y."/>
            <person name="Dong L."/>
            <person name="Ji J."/>
            <person name="Chen P."/>
            <person name="Wu S."/>
            <person name="Liu J."/>
            <person name="Xiao Y."/>
            <person name="Bu D."/>
            <person name="Tan J."/>
            <person name="Yang L."/>
            <person name="Ye C."/>
            <person name="Zhang J."/>
            <person name="Xu J."/>
            <person name="Zhou Y."/>
            <person name="Yu Y."/>
            <person name="Zhang B."/>
            <person name="Zhuang S."/>
            <person name="Wei H."/>
            <person name="Liu B."/>
            <person name="Lei M."/>
            <person name="Yu H."/>
            <person name="Li Y."/>
            <person name="Xu H."/>
            <person name="Wei S."/>
            <person name="He X."/>
            <person name="Fang L."/>
            <person name="Zhang Z."/>
            <person name="Zhang Y."/>
            <person name="Huang X."/>
            <person name="Su Z."/>
            <person name="Tong W."/>
            <person name="Li J."/>
            <person name="Tong Z."/>
            <person name="Li S."/>
            <person name="Ye J."/>
            <person name="Wang L."/>
            <person name="Fang L."/>
            <person name="Lei T."/>
            <person name="Chen C."/>
            <person name="Chen H."/>
            <person name="Xu Z."/>
            <person name="Li H."/>
            <person name="Huang H."/>
            <person name="Zhang F."/>
            <person name="Xu H."/>
            <person name="Li N."/>
            <person name="Zhao C."/>
            <person name="Li S."/>
            <person name="Dong L."/>
            <person name="Huang Y."/>
            <person name="Li L."/>
            <person name="Xi Y."/>
            <person name="Qi Q."/>
            <person name="Li W."/>
            <person name="Zhang B."/>
            <person name="Hu W."/>
            <person name="Zhang Y."/>
            <person name="Tian X."/>
            <person name="Jiao Y."/>
            <person name="Liang X."/>
            <person name="Jin J."/>
            <person name="Gao L."/>
            <person name="Zheng W."/>
            <person name="Hao B."/>
            <person name="Liu S."/>
            <person name="Wang W."/>
            <person name="Yuan L."/>
            <person name="Cao M."/>
            <person name="McDermott J."/>
            <person name="Samudrala R."/>
            <person name="Wang J."/>
            <person name="Wong G.K."/>
            <person name="Yang H."/>
        </authorList>
    </citation>
    <scope>NUCLEOTIDE SEQUENCE [LARGE SCALE GENOMIC DNA]</scope>
    <source>
        <strain evidence="8">cv. 93-11</strain>
    </source>
</reference>
<evidence type="ECO:0000256" key="4">
    <source>
        <dbReference type="ARBA" id="ARBA00023242"/>
    </source>
</evidence>
<dbReference type="SUPFAM" id="SSF101941">
    <property type="entry name" value="NAC domain"/>
    <property type="match status" value="2"/>
</dbReference>
<evidence type="ECO:0000256" key="3">
    <source>
        <dbReference type="ARBA" id="ARBA00023163"/>
    </source>
</evidence>
<feature type="region of interest" description="Disordered" evidence="5">
    <location>
        <begin position="432"/>
        <end position="462"/>
    </location>
</feature>
<dbReference type="InterPro" id="IPR036093">
    <property type="entry name" value="NAC_dom_sf"/>
</dbReference>
<keyword evidence="3" id="KW-0804">Transcription</keyword>
<dbReference type="PANTHER" id="PTHR31719:SF94">
    <property type="entry name" value="PROTEIN ATAF2"/>
    <property type="match status" value="1"/>
</dbReference>
<dbReference type="PROSITE" id="PS51005">
    <property type="entry name" value="NAC"/>
    <property type="match status" value="1"/>
</dbReference>
<evidence type="ECO:0000256" key="1">
    <source>
        <dbReference type="ARBA" id="ARBA00023015"/>
    </source>
</evidence>
<dbReference type="PANTHER" id="PTHR31719">
    <property type="entry name" value="NAC TRANSCRIPTION FACTOR 56"/>
    <property type="match status" value="1"/>
</dbReference>
<proteinExistence type="predicted"/>
<feature type="region of interest" description="Disordered" evidence="5">
    <location>
        <begin position="314"/>
        <end position="401"/>
    </location>
</feature>
<keyword evidence="2" id="KW-0238">DNA-binding</keyword>
<dbReference type="Gramene" id="BGIOSGA032905-TA">
    <property type="protein sequence ID" value="BGIOSGA032905-PA"/>
    <property type="gene ID" value="BGIOSGA032905"/>
</dbReference>
<evidence type="ECO:0000256" key="2">
    <source>
        <dbReference type="ARBA" id="ARBA00023125"/>
    </source>
</evidence>
<feature type="compositionally biased region" description="Low complexity" evidence="5">
    <location>
        <begin position="334"/>
        <end position="347"/>
    </location>
</feature>
<feature type="compositionally biased region" description="Gly residues" evidence="5">
    <location>
        <begin position="448"/>
        <end position="462"/>
    </location>
</feature>
<dbReference type="HOGENOM" id="CLU_661199_0_0_1"/>
<dbReference type="Pfam" id="PF02365">
    <property type="entry name" value="NAM"/>
    <property type="match status" value="1"/>
</dbReference>